<feature type="domain" description="CHAT" evidence="1">
    <location>
        <begin position="713"/>
        <end position="1037"/>
    </location>
</feature>
<gene>
    <name evidence="2" type="ORF">VPNG_07837</name>
</gene>
<dbReference type="PANTHER" id="PTHR19959:SF119">
    <property type="entry name" value="FUNGAL LIPASE-LIKE DOMAIN-CONTAINING PROTEIN"/>
    <property type="match status" value="1"/>
</dbReference>
<dbReference type="Proteomes" id="UP000285146">
    <property type="component" value="Unassembled WGS sequence"/>
</dbReference>
<dbReference type="InParanoid" id="A0A423WGV4"/>
<dbReference type="Gene3D" id="1.25.40.10">
    <property type="entry name" value="Tetratricopeptide repeat domain"/>
    <property type="match status" value="2"/>
</dbReference>
<keyword evidence="3" id="KW-1185">Reference proteome</keyword>
<dbReference type="SUPFAM" id="SSF48452">
    <property type="entry name" value="TPR-like"/>
    <property type="match status" value="2"/>
</dbReference>
<evidence type="ECO:0000313" key="2">
    <source>
        <dbReference type="EMBL" id="ROW02618.1"/>
    </source>
</evidence>
<proteinExistence type="predicted"/>
<dbReference type="InterPro" id="IPR024983">
    <property type="entry name" value="CHAT_dom"/>
</dbReference>
<protein>
    <recommendedName>
        <fullName evidence="1">CHAT domain-containing protein</fullName>
    </recommendedName>
</protein>
<name>A0A423WGV4_9PEZI</name>
<dbReference type="PANTHER" id="PTHR19959">
    <property type="entry name" value="KINESIN LIGHT CHAIN"/>
    <property type="match status" value="1"/>
</dbReference>
<dbReference type="AlphaFoldDB" id="A0A423WGV4"/>
<dbReference type="InterPro" id="IPR011990">
    <property type="entry name" value="TPR-like_helical_dom_sf"/>
</dbReference>
<dbReference type="Pfam" id="PF12770">
    <property type="entry name" value="CHAT"/>
    <property type="match status" value="1"/>
</dbReference>
<dbReference type="STRING" id="1230097.A0A423WGV4"/>
<evidence type="ECO:0000259" key="1">
    <source>
        <dbReference type="Pfam" id="PF12770"/>
    </source>
</evidence>
<sequence>MDYLRTGFIEELEEAVNMFREAASATSIDEADRATYLSKLGHALGHIFEATQKPPHLEDSICVLRQAFKVVPRDSAPWPIVVENLGIRLGQRYDHTQAEMDLNEAIKMSRAALQATSPDDPVRVNRLHNLSYNLNKRYLRLEDPVDLDDAITFAHEAVDICPPGAKRRAEWFTNLGNLMTNRYALTRRDAHLEEAIQMLRKGLQASPENPHLAIWLTNLVLRLSEKYARSGDPADLEEITELSRRSIEHSSEGDPERINRQIQYASLLFKNFDRTGALENLEQALAIFQEAVSATPSNSPEKGLRLNSLGQSFAERYDRTNAQADLDQAISTLRKAVDASEPGTIIHATALSNLGNSLSLLYRRTRSMPVLKESIRISQEAVEATPTNHPAMAERLANLSLRLKNKFLRTRDIADLNEAVHLGQKSVEAAPPEHPILAACFNTAGIAFHLRYEDFRDAEDFEQAKDYFIKALSVSNTSVSVRVQAGRRFLAIPNIADDPRAYDIARSTIDLIPLLAPRSLQDTDKRHLLSDAVGMASDAAAIALQAGKGAEAAIQCLETGRGVIAGASFEQRDVSRLMREHRDLALSFVALRDRLDRPTMQDAGSSIRPEAEDIDPMTLAETDRRQRQEAQQQLLTLLDKIRSMDGFNRFLLPATDAEMRDAAIYGPIVIVNVSSHRCDALVIEQTQIRSIPLKRVSQRAIIHRAMQLESVDTLKWLWYSIVSPVLVALGFTASGPELASSPEWRRVWWIPTGHLTKFPLHAAGDHLGRSGETTLDRVVSSYSASVRTIIHGRRQQYHSLNSDGDPRMDLVVVSMSETAGQTSLQNADREVEEVLSVFDSSVLQHRRPQQYKKDVLSALDNCKIFHFAGHGSTHPTDPLQSKLLLKDWQQDPLTVSSLLQADFGARPPFLAYLSACGTGQIRNEGSMDENIHLANAFQLAGVRHVVGTLWQVEDEVCVQIARRTYEFIRSDGIGDESVSRGLHHALRMHRDQWVNEACIEAGYMDARGPELQREAVFDDLPEVAPRSPYWVAYIHFGV</sequence>
<accession>A0A423WGV4</accession>
<reference evidence="2 3" key="1">
    <citation type="submission" date="2015-09" db="EMBL/GenBank/DDBJ databases">
        <title>Host preference determinants of Valsa canker pathogens revealed by comparative genomics.</title>
        <authorList>
            <person name="Yin Z."/>
            <person name="Huang L."/>
        </authorList>
    </citation>
    <scope>NUCLEOTIDE SEQUENCE [LARGE SCALE GENOMIC DNA]</scope>
    <source>
        <strain evidence="2 3">SXYLt</strain>
    </source>
</reference>
<comment type="caution">
    <text evidence="2">The sequence shown here is derived from an EMBL/GenBank/DDBJ whole genome shotgun (WGS) entry which is preliminary data.</text>
</comment>
<organism evidence="2 3">
    <name type="scientific">Cytospora leucostoma</name>
    <dbReference type="NCBI Taxonomy" id="1230097"/>
    <lineage>
        <taxon>Eukaryota</taxon>
        <taxon>Fungi</taxon>
        <taxon>Dikarya</taxon>
        <taxon>Ascomycota</taxon>
        <taxon>Pezizomycotina</taxon>
        <taxon>Sordariomycetes</taxon>
        <taxon>Sordariomycetidae</taxon>
        <taxon>Diaporthales</taxon>
        <taxon>Cytosporaceae</taxon>
        <taxon>Cytospora</taxon>
    </lineage>
</organism>
<evidence type="ECO:0000313" key="3">
    <source>
        <dbReference type="Proteomes" id="UP000285146"/>
    </source>
</evidence>
<dbReference type="Pfam" id="PF13374">
    <property type="entry name" value="TPR_10"/>
    <property type="match status" value="1"/>
</dbReference>
<dbReference type="EMBL" id="LKEB01000051">
    <property type="protein sequence ID" value="ROW02618.1"/>
    <property type="molecule type" value="Genomic_DNA"/>
</dbReference>
<dbReference type="OrthoDB" id="9991317at2759"/>